<keyword evidence="12" id="KW-1185">Reference proteome</keyword>
<evidence type="ECO:0000256" key="3">
    <source>
        <dbReference type="ARBA" id="ARBA00022630"/>
    </source>
</evidence>
<dbReference type="RefSeq" id="WP_106447443.1">
    <property type="nucleotide sequence ID" value="NZ_CP027669.1"/>
</dbReference>
<evidence type="ECO:0000313" key="12">
    <source>
        <dbReference type="Proteomes" id="UP000239326"/>
    </source>
</evidence>
<dbReference type="OrthoDB" id="9790219at2"/>
<evidence type="ECO:0000256" key="8">
    <source>
        <dbReference type="ARBA" id="ARBA00034528"/>
    </source>
</evidence>
<evidence type="ECO:0000256" key="5">
    <source>
        <dbReference type="ARBA" id="ARBA00022857"/>
    </source>
</evidence>
<keyword evidence="6" id="KW-0560">Oxidoreductase</keyword>
<dbReference type="Pfam" id="PF00743">
    <property type="entry name" value="FMO-like"/>
    <property type="match status" value="2"/>
</dbReference>
<dbReference type="EC" id="1.14.13.148" evidence="8"/>
<reference evidence="11 12" key="1">
    <citation type="submission" date="2018-03" db="EMBL/GenBank/DDBJ databases">
        <title>Genome sequencing of Simplicispira sp.</title>
        <authorList>
            <person name="Kim S.-J."/>
            <person name="Heo J."/>
            <person name="Kwon S.-W."/>
        </authorList>
    </citation>
    <scope>NUCLEOTIDE SEQUENCE [LARGE SCALE GENOMIC DNA]</scope>
    <source>
        <strain evidence="11 12">SC1-8</strain>
    </source>
</reference>
<organism evidence="11 12">
    <name type="scientific">Simplicispira suum</name>
    <dbReference type="NCBI Taxonomy" id="2109915"/>
    <lineage>
        <taxon>Bacteria</taxon>
        <taxon>Pseudomonadati</taxon>
        <taxon>Pseudomonadota</taxon>
        <taxon>Betaproteobacteria</taxon>
        <taxon>Burkholderiales</taxon>
        <taxon>Comamonadaceae</taxon>
        <taxon>Simplicispira</taxon>
    </lineage>
</organism>
<evidence type="ECO:0000256" key="6">
    <source>
        <dbReference type="ARBA" id="ARBA00023002"/>
    </source>
</evidence>
<comment type="similarity">
    <text evidence="2">Belongs to the FMO family.</text>
</comment>
<evidence type="ECO:0000256" key="9">
    <source>
        <dbReference type="ARBA" id="ARBA00035159"/>
    </source>
</evidence>
<dbReference type="AlphaFoldDB" id="A0A2S0N2W9"/>
<comment type="cofactor">
    <cofactor evidence="1">
        <name>FAD</name>
        <dbReference type="ChEBI" id="CHEBI:57692"/>
    </cofactor>
</comment>
<evidence type="ECO:0000256" key="1">
    <source>
        <dbReference type="ARBA" id="ARBA00001974"/>
    </source>
</evidence>
<dbReference type="InterPro" id="IPR020946">
    <property type="entry name" value="Flavin_mOase-like"/>
</dbReference>
<keyword evidence="3" id="KW-0285">Flavoprotein</keyword>
<dbReference type="KEGG" id="simp:C6571_15265"/>
<sequence>MKKQRIAILGAGPSGLAQLRAFEAAAQTGAELPEIVCYEKQSDLGGMWNYTWRTGLDAHGEPVHGSMYRYLWSNGPKECLEFADYSFEEHFGKPIASYPPRAVLRDYIMGRVEKSDLRHCIRFNTAVQWVSYDEATEKFSVTVRDVKADALSTEEFDYVVVATGHFSTPNTPYFEGLEHFPGRVLHAHDFRDACEFAGKDLLLVGSSYSAEDIGTQCHKYGASSVTFSYRSAPMGYAWPEAFQEVPLLTRLDDRTAHFADGSQREVDAIILCTGYQHHFPFLPDDLTLRTRNRLYPENLYKGVFWIANPKLIYLGMQDQYYTFNMFDAQAWYARDVILGRIALPDAQAMAADAAAWVQREEAARTPCQHIDFQAAYIRDLVGPTDYPEFDIEGMGQLFKEWKRDKQADILGYRNKSYRSTLTGTVAPPHHTPWMEAIDDSLDAFLADGPAQPSAAPDKATAPGLSQHRPLHQPLNVALHKAPHKPAHQQRKAA</sequence>
<protein>
    <recommendedName>
        <fullName evidence="9">Trimethylamine monooxygenase</fullName>
        <ecNumber evidence="8">1.14.13.148</ecNumber>
    </recommendedName>
</protein>
<dbReference type="GO" id="GO:0050661">
    <property type="term" value="F:NADP binding"/>
    <property type="evidence" value="ECO:0007669"/>
    <property type="project" value="InterPro"/>
</dbReference>
<dbReference type="Gene3D" id="3.50.50.60">
    <property type="entry name" value="FAD/NAD(P)-binding domain"/>
    <property type="match status" value="2"/>
</dbReference>
<evidence type="ECO:0000256" key="10">
    <source>
        <dbReference type="SAM" id="MobiDB-lite"/>
    </source>
</evidence>
<accession>A0A2S0N2W9</accession>
<dbReference type="SUPFAM" id="SSF51905">
    <property type="entry name" value="FAD/NAD(P)-binding domain"/>
    <property type="match status" value="2"/>
</dbReference>
<evidence type="ECO:0000313" key="11">
    <source>
        <dbReference type="EMBL" id="AVO42466.1"/>
    </source>
</evidence>
<dbReference type="FunFam" id="3.50.50.60:FF:000138">
    <property type="entry name" value="Flavin-containing monooxygenase"/>
    <property type="match status" value="1"/>
</dbReference>
<dbReference type="InterPro" id="IPR036188">
    <property type="entry name" value="FAD/NAD-bd_sf"/>
</dbReference>
<keyword evidence="4" id="KW-0274">FAD</keyword>
<evidence type="ECO:0000256" key="2">
    <source>
        <dbReference type="ARBA" id="ARBA00009183"/>
    </source>
</evidence>
<keyword evidence="5" id="KW-0521">NADP</keyword>
<evidence type="ECO:0000256" key="7">
    <source>
        <dbReference type="ARBA" id="ARBA00023033"/>
    </source>
</evidence>
<name>A0A2S0N2W9_9BURK</name>
<dbReference type="Proteomes" id="UP000239326">
    <property type="component" value="Chromosome"/>
</dbReference>
<dbReference type="EMBL" id="CP027669">
    <property type="protein sequence ID" value="AVO42466.1"/>
    <property type="molecule type" value="Genomic_DNA"/>
</dbReference>
<gene>
    <name evidence="11" type="ORF">C6571_15265</name>
</gene>
<dbReference type="PANTHER" id="PTHR23023">
    <property type="entry name" value="DIMETHYLANILINE MONOOXYGENASE"/>
    <property type="match status" value="1"/>
</dbReference>
<feature type="compositionally biased region" description="Basic residues" evidence="10">
    <location>
        <begin position="480"/>
        <end position="493"/>
    </location>
</feature>
<proteinExistence type="inferred from homology"/>
<evidence type="ECO:0000256" key="4">
    <source>
        <dbReference type="ARBA" id="ARBA00022827"/>
    </source>
</evidence>
<dbReference type="GO" id="GO:0050660">
    <property type="term" value="F:flavin adenine dinucleotide binding"/>
    <property type="evidence" value="ECO:0007669"/>
    <property type="project" value="InterPro"/>
</dbReference>
<dbReference type="GO" id="GO:0004499">
    <property type="term" value="F:N,N-dimethylaniline monooxygenase activity"/>
    <property type="evidence" value="ECO:0007669"/>
    <property type="project" value="InterPro"/>
</dbReference>
<dbReference type="InterPro" id="IPR050346">
    <property type="entry name" value="FMO-like"/>
</dbReference>
<keyword evidence="7" id="KW-0503">Monooxygenase</keyword>
<feature type="region of interest" description="Disordered" evidence="10">
    <location>
        <begin position="447"/>
        <end position="493"/>
    </location>
</feature>
<dbReference type="GO" id="GO:0034899">
    <property type="term" value="F:trimethylamine monooxygenase activity"/>
    <property type="evidence" value="ECO:0007669"/>
    <property type="project" value="UniProtKB-EC"/>
</dbReference>